<dbReference type="InterPro" id="IPR033121">
    <property type="entry name" value="PEPTIDASE_A1"/>
</dbReference>
<sequence>MIWEPGSRKAACIILGLIWTSAVPVAVASADLPAPVSVPPSGLWDGIDGSWSSFNISIGNPPQISRVFASWMTYQMWVVHPLGCPDATVACANARGGLFYKNESTSWDEKGVYGLAGETNLGVDGNGIFGFDSAALGATAQQLLPVSNATVVDFAVTEPYLGMLGINPKPTNWTSYTDYSQSYISQLKQTNSIPSVSFGYTAGAAYRSSKTLASLTLGGYDESRFDENNIEFTLAPDNSRDTVVAVQSITASQNSSTGPANLLPSPIYALVDAAAAEIWLPIEACQAFEQQFGLQYDNNTELYLVNSTTHSTLVARNATFSFTVAQETSGGATIVIDLPYAAFNLTAKSPYRQLANDTLYFPLRRAQNSTQYTLGRTFMQEAYISVNYETAKFNLSKTVWTEGVPEKLVAMQPASSTNNAATASPSGTPSANDSGLGVGAIAGIVTVTLLLCLAGVAAFLLRKQKTTKKSTGRLGGDPKGKSSGVSSRSDTLASKSPSCIVTSTSVMTTPSSVSTPTTTTPTSPDWQPGQMPLSPMAYSAEGSMSVSEADGTPLHELPGSLPEFNMADGRQITEKEMMRYRERLYNGYDSVEERRQGERERSLRVQGERRREVLLPGQIREATEEEGGNRRFSFVAGEDRIS</sequence>
<gene>
    <name evidence="5" type="ORF">K461DRAFT_238409</name>
</gene>
<keyword evidence="5" id="KW-0645">Protease</keyword>
<evidence type="ECO:0000313" key="5">
    <source>
        <dbReference type="EMBL" id="KAF2154979.1"/>
    </source>
</evidence>
<evidence type="ECO:0000313" key="6">
    <source>
        <dbReference type="Proteomes" id="UP000799439"/>
    </source>
</evidence>
<evidence type="ECO:0000256" key="1">
    <source>
        <dbReference type="SAM" id="MobiDB-lite"/>
    </source>
</evidence>
<keyword evidence="3" id="KW-0732">Signal</keyword>
<feature type="signal peptide" evidence="3">
    <location>
        <begin position="1"/>
        <end position="30"/>
    </location>
</feature>
<dbReference type="GO" id="GO:0008233">
    <property type="term" value="F:peptidase activity"/>
    <property type="evidence" value="ECO:0007669"/>
    <property type="project" value="UniProtKB-KW"/>
</dbReference>
<comment type="caution">
    <text evidence="5">The sequence shown here is derived from an EMBL/GenBank/DDBJ whole genome shotgun (WGS) entry which is preliminary data.</text>
</comment>
<keyword evidence="2" id="KW-1133">Transmembrane helix</keyword>
<feature type="chain" id="PRO_5040262280" evidence="3">
    <location>
        <begin position="31"/>
        <end position="642"/>
    </location>
</feature>
<accession>A0A9P4MMA1</accession>
<dbReference type="GO" id="GO:0006508">
    <property type="term" value="P:proteolysis"/>
    <property type="evidence" value="ECO:0007669"/>
    <property type="project" value="UniProtKB-KW"/>
</dbReference>
<keyword evidence="6" id="KW-1185">Reference proteome</keyword>
<dbReference type="AlphaFoldDB" id="A0A9P4MMA1"/>
<name>A0A9P4MMA1_9PEZI</name>
<keyword evidence="5" id="KW-0378">Hydrolase</keyword>
<evidence type="ECO:0000256" key="3">
    <source>
        <dbReference type="SAM" id="SignalP"/>
    </source>
</evidence>
<feature type="transmembrane region" description="Helical" evidence="2">
    <location>
        <begin position="436"/>
        <end position="461"/>
    </location>
</feature>
<evidence type="ECO:0000259" key="4">
    <source>
        <dbReference type="PROSITE" id="PS51767"/>
    </source>
</evidence>
<keyword evidence="2" id="KW-0812">Transmembrane</keyword>
<feature type="region of interest" description="Disordered" evidence="1">
    <location>
        <begin position="467"/>
        <end position="535"/>
    </location>
</feature>
<dbReference type="SUPFAM" id="SSF50630">
    <property type="entry name" value="Acid proteases"/>
    <property type="match status" value="1"/>
</dbReference>
<dbReference type="PROSITE" id="PS51767">
    <property type="entry name" value="PEPTIDASE_A1"/>
    <property type="match status" value="1"/>
</dbReference>
<dbReference type="InterPro" id="IPR021109">
    <property type="entry name" value="Peptidase_aspartic_dom_sf"/>
</dbReference>
<dbReference type="Gene3D" id="2.40.70.10">
    <property type="entry name" value="Acid Proteases"/>
    <property type="match status" value="2"/>
</dbReference>
<dbReference type="Proteomes" id="UP000799439">
    <property type="component" value="Unassembled WGS sequence"/>
</dbReference>
<feature type="domain" description="Peptidase A1" evidence="4">
    <location>
        <begin position="52"/>
        <end position="396"/>
    </location>
</feature>
<organism evidence="5 6">
    <name type="scientific">Myriangium duriaei CBS 260.36</name>
    <dbReference type="NCBI Taxonomy" id="1168546"/>
    <lineage>
        <taxon>Eukaryota</taxon>
        <taxon>Fungi</taxon>
        <taxon>Dikarya</taxon>
        <taxon>Ascomycota</taxon>
        <taxon>Pezizomycotina</taxon>
        <taxon>Dothideomycetes</taxon>
        <taxon>Dothideomycetidae</taxon>
        <taxon>Myriangiales</taxon>
        <taxon>Myriangiaceae</taxon>
        <taxon>Myriangium</taxon>
    </lineage>
</organism>
<proteinExistence type="predicted"/>
<dbReference type="Pfam" id="PF00026">
    <property type="entry name" value="Asp"/>
    <property type="match status" value="1"/>
</dbReference>
<reference evidence="5" key="1">
    <citation type="journal article" date="2020" name="Stud. Mycol.">
        <title>101 Dothideomycetes genomes: a test case for predicting lifestyles and emergence of pathogens.</title>
        <authorList>
            <person name="Haridas S."/>
            <person name="Albert R."/>
            <person name="Binder M."/>
            <person name="Bloem J."/>
            <person name="Labutti K."/>
            <person name="Salamov A."/>
            <person name="Andreopoulos B."/>
            <person name="Baker S."/>
            <person name="Barry K."/>
            <person name="Bills G."/>
            <person name="Bluhm B."/>
            <person name="Cannon C."/>
            <person name="Castanera R."/>
            <person name="Culley D."/>
            <person name="Daum C."/>
            <person name="Ezra D."/>
            <person name="Gonzalez J."/>
            <person name="Henrissat B."/>
            <person name="Kuo A."/>
            <person name="Liang C."/>
            <person name="Lipzen A."/>
            <person name="Lutzoni F."/>
            <person name="Magnuson J."/>
            <person name="Mondo S."/>
            <person name="Nolan M."/>
            <person name="Ohm R."/>
            <person name="Pangilinan J."/>
            <person name="Park H.-J."/>
            <person name="Ramirez L."/>
            <person name="Alfaro M."/>
            <person name="Sun H."/>
            <person name="Tritt A."/>
            <person name="Yoshinaga Y."/>
            <person name="Zwiers L.-H."/>
            <person name="Turgeon B."/>
            <person name="Goodwin S."/>
            <person name="Spatafora J."/>
            <person name="Crous P."/>
            <person name="Grigoriev I."/>
        </authorList>
    </citation>
    <scope>NUCLEOTIDE SEQUENCE</scope>
    <source>
        <strain evidence="5">CBS 260.36</strain>
    </source>
</reference>
<feature type="compositionally biased region" description="Low complexity" evidence="1">
    <location>
        <begin position="501"/>
        <end position="524"/>
    </location>
</feature>
<evidence type="ECO:0000256" key="2">
    <source>
        <dbReference type="SAM" id="Phobius"/>
    </source>
</evidence>
<dbReference type="EMBL" id="ML996083">
    <property type="protein sequence ID" value="KAF2154979.1"/>
    <property type="molecule type" value="Genomic_DNA"/>
</dbReference>
<feature type="compositionally biased region" description="Polar residues" evidence="1">
    <location>
        <begin position="483"/>
        <end position="500"/>
    </location>
</feature>
<dbReference type="OrthoDB" id="4074350at2759"/>
<keyword evidence="2" id="KW-0472">Membrane</keyword>
<protein>
    <submittedName>
        <fullName evidence="5">Acid protease</fullName>
    </submittedName>
</protein>